<dbReference type="Proteomes" id="UP001228403">
    <property type="component" value="Unassembled WGS sequence"/>
</dbReference>
<evidence type="ECO:0000313" key="3">
    <source>
        <dbReference type="Proteomes" id="UP001228403"/>
    </source>
</evidence>
<dbReference type="Gene3D" id="3.40.50.410">
    <property type="entry name" value="von Willebrand factor, type A domain"/>
    <property type="match status" value="1"/>
</dbReference>
<dbReference type="PROSITE" id="PS51257">
    <property type="entry name" value="PROKAR_LIPOPROTEIN"/>
    <property type="match status" value="1"/>
</dbReference>
<dbReference type="SUPFAM" id="SSF53300">
    <property type="entry name" value="vWA-like"/>
    <property type="match status" value="1"/>
</dbReference>
<dbReference type="InterPro" id="IPR002035">
    <property type="entry name" value="VWF_A"/>
</dbReference>
<feature type="domain" description="VWFA" evidence="1">
    <location>
        <begin position="139"/>
        <end position="264"/>
    </location>
</feature>
<evidence type="ECO:0000313" key="2">
    <source>
        <dbReference type="EMBL" id="MDM8146268.1"/>
    </source>
</evidence>
<proteinExistence type="predicted"/>
<accession>A0ABT7U8Y7</accession>
<evidence type="ECO:0000259" key="1">
    <source>
        <dbReference type="PROSITE" id="PS50234"/>
    </source>
</evidence>
<keyword evidence="3" id="KW-1185">Reference proteome</keyword>
<comment type="caution">
    <text evidence="2">The sequence shown here is derived from an EMBL/GenBank/DDBJ whole genome shotgun (WGS) entry which is preliminary data.</text>
</comment>
<gene>
    <name evidence="2" type="ORF">QUW02_10110</name>
</gene>
<dbReference type="EMBL" id="JAUDCF010000026">
    <property type="protein sequence ID" value="MDM8146268.1"/>
    <property type="molecule type" value="Genomic_DNA"/>
</dbReference>
<name>A0ABT7U8Y7_9BACE</name>
<protein>
    <submittedName>
        <fullName evidence="2">VWA domain-containing protein</fullName>
    </submittedName>
</protein>
<dbReference type="CDD" id="cd00198">
    <property type="entry name" value="vWFA"/>
    <property type="match status" value="1"/>
</dbReference>
<reference evidence="3" key="1">
    <citation type="submission" date="2023-07" db="EMBL/GenBank/DDBJ databases">
        <title>Identification and characterization of horizontal gene transfer across gut microbiota members of farm animals based on homology search.</title>
        <authorList>
            <person name="Schwarzerova J."/>
            <person name="Nykrynova M."/>
            <person name="Jureckova K."/>
            <person name="Cejkova D."/>
            <person name="Rychlik I."/>
        </authorList>
    </citation>
    <scope>NUCLEOTIDE SEQUENCE [LARGE SCALE GENOMIC DNA]</scope>
    <source>
        <strain evidence="3">ET4</strain>
    </source>
</reference>
<dbReference type="Pfam" id="PF00092">
    <property type="entry name" value="VWA"/>
    <property type="match status" value="1"/>
</dbReference>
<organism evidence="2 3">
    <name type="scientific">Bacteroides eggerthii</name>
    <dbReference type="NCBI Taxonomy" id="28111"/>
    <lineage>
        <taxon>Bacteria</taxon>
        <taxon>Pseudomonadati</taxon>
        <taxon>Bacteroidota</taxon>
        <taxon>Bacteroidia</taxon>
        <taxon>Bacteroidales</taxon>
        <taxon>Bacteroidaceae</taxon>
        <taxon>Bacteroides</taxon>
    </lineage>
</organism>
<sequence>MNIIKSIYSGIKASAFLLGVFSLSSCLENGDETIILETETVLGIPSDDKADPNPVISNPNADIPNIQYITEKVDGQYVMRIDMTGIQDPNTKEWLKLFGINSNEESSQNIWVSVDNKPKGFIVQNTIDNEDNNRRVMNDIVFLVDNSGSMSEEANAIARDIITWAQKLNSTLDVKFGCVGYDGRIRGAINLTSYNAMSEYLNRSTGTSRTVGFSGNDAEKLEYAASSYTTSYNEDECGTAALRFADEQFSFRNGANRIYINFTDEPNYPKNQEGYSVLFVNDQNNWNTSQGTIHTVFSGNKNFTESFYNKECPWRMSEYTGGTTLYASSSFTGVTLDDLPVTGALQNSYVIYFTNIKEFMDGQVHQVKITVLSEDGTVRGEKIFYVIFGEKKDTDDNNNEGNISKNKLIGEWEIESGLFEVYKNGKLIESYMEEGGELEIFNSNGIYIYDNGDTGKWTLSSNKLTIKYLVEEDDTEVWTITKLTSSEMVRELQESEDGYVYKYKVTSKKL</sequence>
<dbReference type="InterPro" id="IPR036465">
    <property type="entry name" value="vWFA_dom_sf"/>
</dbReference>
<dbReference type="PROSITE" id="PS50234">
    <property type="entry name" value="VWFA"/>
    <property type="match status" value="1"/>
</dbReference>